<reference evidence="3" key="1">
    <citation type="submission" date="2018-12" db="EMBL/GenBank/DDBJ databases">
        <title>The complete genome of Metarhizium rileyi, a key fungal pathogen of Lepidoptera.</title>
        <authorList>
            <person name="Binneck E."/>
            <person name="Lastra C.C.L."/>
            <person name="Sosa-Gomez D.R."/>
        </authorList>
    </citation>
    <scope>NUCLEOTIDE SEQUENCE [LARGE SCALE GENOMIC DNA]</scope>
    <source>
        <strain evidence="3">Cep018-CH2</strain>
    </source>
</reference>
<feature type="region of interest" description="Disordered" evidence="1">
    <location>
        <begin position="162"/>
        <end position="185"/>
    </location>
</feature>
<dbReference type="AlphaFoldDB" id="A0A5C6GG12"/>
<feature type="region of interest" description="Disordered" evidence="1">
    <location>
        <begin position="547"/>
        <end position="571"/>
    </location>
</feature>
<feature type="region of interest" description="Disordered" evidence="1">
    <location>
        <begin position="198"/>
        <end position="265"/>
    </location>
</feature>
<gene>
    <name evidence="2" type="ORF">ED733_006857</name>
</gene>
<feature type="compositionally biased region" description="Basic residues" evidence="1">
    <location>
        <begin position="225"/>
        <end position="237"/>
    </location>
</feature>
<organism evidence="2 3">
    <name type="scientific">Metarhizium rileyi (strain RCEF 4871)</name>
    <name type="common">Nomuraea rileyi</name>
    <dbReference type="NCBI Taxonomy" id="1649241"/>
    <lineage>
        <taxon>Eukaryota</taxon>
        <taxon>Fungi</taxon>
        <taxon>Dikarya</taxon>
        <taxon>Ascomycota</taxon>
        <taxon>Pezizomycotina</taxon>
        <taxon>Sordariomycetes</taxon>
        <taxon>Hypocreomycetidae</taxon>
        <taxon>Hypocreales</taxon>
        <taxon>Clavicipitaceae</taxon>
        <taxon>Metarhizium</taxon>
    </lineage>
</organism>
<sequence>MARFSFSVAGRKKEYVPPPLPPSSAGPRMSKAHRILGSLPLNIDSPTSWDDASSSLTSDDGSATTAAADSESELRGHEYDEHQVVIAKSDEDWGEEPDVIRHPLRLNAVNFEDLPEQFRTGTTAILKKSRSSSTVRSWYDKSKLPLSISQYASSATMANGFTSNLQPRSSRVGVEAGSKTRKKPAKLDLSWVNGVRRRDSNTDAGLNCNMRSPSILSSFSTNSTRSRKTSMFQRRHTKEGSHSPIPEAPRPVTSRSNQLGAENPQELPLLYDHYEKMSLRRVMRQTSTPSLRMTEDGALTLDVVKGPSENHEDEVTAPKRPFSVLQTPKSTIFPEQDLQSSPDRNSEDDDVEHESTLMRPSVSASLDKLSNKEANTPPLDACGSKPSQIQPGQSTKQSKRTSFAAPVAYTPIPDLENDHGAPAAMNSSAETSSIDLSREASPSKTAVVSHFAAVPTVEWLGKPGCGIQHACLDIISKRSQQDMILFYDDSEPSPDLSDIQDWESATSATTSVLSPDALPAISRLGDQASGKQALYLSETEDIIPPFICPKSSSRSNVPDEASNRGDEMASDDEDFFTPHSPISPDAFPAVPAIRTTLSNMAPLSAVGLRHLGPTRALGWWGDDD</sequence>
<dbReference type="EMBL" id="SBHS01000009">
    <property type="protein sequence ID" value="TWU75086.1"/>
    <property type="molecule type" value="Genomic_DNA"/>
</dbReference>
<feature type="compositionally biased region" description="Polar residues" evidence="1">
    <location>
        <begin position="425"/>
        <end position="438"/>
    </location>
</feature>
<proteinExistence type="predicted"/>
<feature type="region of interest" description="Disordered" evidence="1">
    <location>
        <begin position="1"/>
        <end position="79"/>
    </location>
</feature>
<feature type="compositionally biased region" description="Polar residues" evidence="1">
    <location>
        <begin position="209"/>
        <end position="224"/>
    </location>
</feature>
<feature type="compositionally biased region" description="Basic and acidic residues" evidence="1">
    <location>
        <begin position="308"/>
        <end position="317"/>
    </location>
</feature>
<dbReference type="Proteomes" id="UP000317257">
    <property type="component" value="Unassembled WGS sequence"/>
</dbReference>
<evidence type="ECO:0000256" key="1">
    <source>
        <dbReference type="SAM" id="MobiDB-lite"/>
    </source>
</evidence>
<accession>A0A5C6GG12</accession>
<evidence type="ECO:0000313" key="2">
    <source>
        <dbReference type="EMBL" id="TWU75086.1"/>
    </source>
</evidence>
<feature type="region of interest" description="Disordered" evidence="1">
    <location>
        <begin position="305"/>
        <end position="438"/>
    </location>
</feature>
<feature type="compositionally biased region" description="Low complexity" evidence="1">
    <location>
        <begin position="47"/>
        <end position="69"/>
    </location>
</feature>
<name>A0A5C6GG12_METRR</name>
<comment type="caution">
    <text evidence="2">The sequence shown here is derived from an EMBL/GenBank/DDBJ whole genome shotgun (WGS) entry which is preliminary data.</text>
</comment>
<feature type="compositionally biased region" description="Polar residues" evidence="1">
    <location>
        <begin position="385"/>
        <end position="396"/>
    </location>
</feature>
<evidence type="ECO:0000313" key="3">
    <source>
        <dbReference type="Proteomes" id="UP000317257"/>
    </source>
</evidence>
<protein>
    <submittedName>
        <fullName evidence="2">Uncharacterized protein</fullName>
    </submittedName>
</protein>